<feature type="compositionally biased region" description="Low complexity" evidence="1">
    <location>
        <begin position="175"/>
        <end position="195"/>
    </location>
</feature>
<dbReference type="GO" id="GO:0016747">
    <property type="term" value="F:acyltransferase activity, transferring groups other than amino-acyl groups"/>
    <property type="evidence" value="ECO:0007669"/>
    <property type="project" value="InterPro"/>
</dbReference>
<evidence type="ECO:0000256" key="1">
    <source>
        <dbReference type="SAM" id="MobiDB-lite"/>
    </source>
</evidence>
<dbReference type="KEGG" id="atl:Athai_39730"/>
<dbReference type="InterPro" id="IPR016181">
    <property type="entry name" value="Acyl_CoA_acyltransferase"/>
</dbReference>
<dbReference type="Gene3D" id="3.40.630.30">
    <property type="match status" value="1"/>
</dbReference>
<dbReference type="EMBL" id="AP023355">
    <property type="protein sequence ID" value="BCJ36470.1"/>
    <property type="molecule type" value="Genomic_DNA"/>
</dbReference>
<dbReference type="AlphaFoldDB" id="A0A7R7DRU9"/>
<evidence type="ECO:0000259" key="2">
    <source>
        <dbReference type="Pfam" id="PF13302"/>
    </source>
</evidence>
<proteinExistence type="predicted"/>
<dbReference type="Proteomes" id="UP000611640">
    <property type="component" value="Chromosome"/>
</dbReference>
<keyword evidence="4" id="KW-1185">Reference proteome</keyword>
<protein>
    <recommendedName>
        <fullName evidence="2">N-acetyltransferase domain-containing protein</fullName>
    </recommendedName>
</protein>
<evidence type="ECO:0000313" key="3">
    <source>
        <dbReference type="EMBL" id="BCJ36470.1"/>
    </source>
</evidence>
<sequence length="217" mass="23777">MLRVAREAERETIRRWRNHPQVRAASFTDHEIAADEHRVWWRRVATDPTRALLVYCEPDGAAALPTGVVLFEDLRTESGQRTGSWGFYLDVDGVEARGTGLSSWLGVQRAALDHAFDVLGLDLLTGEVLEHNTAVRRGNRRFGFVEGPPAVRTVAGRTVRYRRISLRRDQRRGTSRPAPAAGTASPGAASPGATRTASPAETASPGATPTVSREENR</sequence>
<gene>
    <name evidence="3" type="ORF">Athai_39730</name>
</gene>
<dbReference type="Pfam" id="PF13302">
    <property type="entry name" value="Acetyltransf_3"/>
    <property type="match status" value="1"/>
</dbReference>
<dbReference type="RefSeq" id="WP_203962843.1">
    <property type="nucleotide sequence ID" value="NZ_AP023355.1"/>
</dbReference>
<name>A0A7R7DRU9_9ACTN</name>
<reference evidence="3 4" key="1">
    <citation type="submission" date="2020-08" db="EMBL/GenBank/DDBJ databases">
        <title>Whole genome shotgun sequence of Actinocatenispora thailandica NBRC 105041.</title>
        <authorList>
            <person name="Komaki H."/>
            <person name="Tamura T."/>
        </authorList>
    </citation>
    <scope>NUCLEOTIDE SEQUENCE [LARGE SCALE GENOMIC DNA]</scope>
    <source>
        <strain evidence="3 4">NBRC 105041</strain>
    </source>
</reference>
<evidence type="ECO:0000313" key="4">
    <source>
        <dbReference type="Proteomes" id="UP000611640"/>
    </source>
</evidence>
<feature type="compositionally biased region" description="Polar residues" evidence="1">
    <location>
        <begin position="196"/>
        <end position="211"/>
    </location>
</feature>
<dbReference type="SUPFAM" id="SSF55729">
    <property type="entry name" value="Acyl-CoA N-acyltransferases (Nat)"/>
    <property type="match status" value="1"/>
</dbReference>
<feature type="domain" description="N-acetyltransferase" evidence="2">
    <location>
        <begin position="2"/>
        <end position="144"/>
    </location>
</feature>
<dbReference type="InterPro" id="IPR000182">
    <property type="entry name" value="GNAT_dom"/>
</dbReference>
<feature type="region of interest" description="Disordered" evidence="1">
    <location>
        <begin position="163"/>
        <end position="217"/>
    </location>
</feature>
<organism evidence="3 4">
    <name type="scientific">Actinocatenispora thailandica</name>
    <dbReference type="NCBI Taxonomy" id="227318"/>
    <lineage>
        <taxon>Bacteria</taxon>
        <taxon>Bacillati</taxon>
        <taxon>Actinomycetota</taxon>
        <taxon>Actinomycetes</taxon>
        <taxon>Micromonosporales</taxon>
        <taxon>Micromonosporaceae</taxon>
        <taxon>Actinocatenispora</taxon>
    </lineage>
</organism>
<accession>A0A7R7DRU9</accession>